<evidence type="ECO:0000259" key="6">
    <source>
        <dbReference type="PROSITE" id="PS50860"/>
    </source>
</evidence>
<dbReference type="Gene3D" id="3.30.980.10">
    <property type="entry name" value="Threonyl-trna Synthetase, Chain A, domain 2"/>
    <property type="match status" value="1"/>
</dbReference>
<dbReference type="SUPFAM" id="SSF55186">
    <property type="entry name" value="ThrRS/AlaRS common domain"/>
    <property type="match status" value="1"/>
</dbReference>
<accession>A0A498R634</accession>
<evidence type="ECO:0000256" key="3">
    <source>
        <dbReference type="ARBA" id="ARBA00022723"/>
    </source>
</evidence>
<dbReference type="Gene3D" id="2.40.30.130">
    <property type="match status" value="1"/>
</dbReference>
<reference evidence="7 8" key="1">
    <citation type="submission" date="2018-06" db="EMBL/GenBank/DDBJ databases">
        <authorList>
            <person name="Strepis N."/>
        </authorList>
    </citation>
    <scope>NUCLEOTIDE SEQUENCE [LARGE SCALE GENOMIC DNA]</scope>
    <source>
        <strain evidence="7">LUCI</strain>
    </source>
</reference>
<dbReference type="SMART" id="SM00863">
    <property type="entry name" value="tRNA_SAD"/>
    <property type="match status" value="1"/>
</dbReference>
<comment type="subcellular location">
    <subcellularLocation>
        <location evidence="2">Cytoplasm</location>
    </subcellularLocation>
</comment>
<comment type="cofactor">
    <cofactor evidence="1">
        <name>Zn(2+)</name>
        <dbReference type="ChEBI" id="CHEBI:29105"/>
    </cofactor>
</comment>
<dbReference type="InterPro" id="IPR018165">
    <property type="entry name" value="Ala-tRNA-synth_IIc_core"/>
</dbReference>
<dbReference type="Pfam" id="PF07973">
    <property type="entry name" value="tRNA_SAD"/>
    <property type="match status" value="1"/>
</dbReference>
<organism evidence="7 8">
    <name type="scientific">Lucifera butyrica</name>
    <dbReference type="NCBI Taxonomy" id="1351585"/>
    <lineage>
        <taxon>Bacteria</taxon>
        <taxon>Bacillati</taxon>
        <taxon>Bacillota</taxon>
        <taxon>Negativicutes</taxon>
        <taxon>Veillonellales</taxon>
        <taxon>Veillonellaceae</taxon>
        <taxon>Lucifera</taxon>
    </lineage>
</organism>
<dbReference type="InterPro" id="IPR051335">
    <property type="entry name" value="Alanyl-tRNA_Editing_Enzymes"/>
</dbReference>
<keyword evidence="4" id="KW-0862">Zinc</keyword>
<dbReference type="GO" id="GO:0005524">
    <property type="term" value="F:ATP binding"/>
    <property type="evidence" value="ECO:0007669"/>
    <property type="project" value="InterPro"/>
</dbReference>
<dbReference type="RefSeq" id="WP_122627260.1">
    <property type="nucleotide sequence ID" value="NZ_UPPP01000062.1"/>
</dbReference>
<protein>
    <submittedName>
        <fullName evidence="7">Threonyl/alanyl trna synthetase sad</fullName>
    </submittedName>
</protein>
<dbReference type="GO" id="GO:0006419">
    <property type="term" value="P:alanyl-tRNA aminoacylation"/>
    <property type="evidence" value="ECO:0007669"/>
    <property type="project" value="InterPro"/>
</dbReference>
<dbReference type="SUPFAM" id="SSF50447">
    <property type="entry name" value="Translation proteins"/>
    <property type="match status" value="1"/>
</dbReference>
<dbReference type="EMBL" id="UPPP01000062">
    <property type="protein sequence ID" value="VBB06307.1"/>
    <property type="molecule type" value="Genomic_DNA"/>
</dbReference>
<dbReference type="InterPro" id="IPR012947">
    <property type="entry name" value="tRNA_SAD"/>
</dbReference>
<dbReference type="InterPro" id="IPR018163">
    <property type="entry name" value="Thr/Ala-tRNA-synth_IIc_edit"/>
</dbReference>
<dbReference type="PANTHER" id="PTHR43462">
    <property type="entry name" value="ALANYL-TRNA EDITING PROTEIN"/>
    <property type="match status" value="1"/>
</dbReference>
<dbReference type="InterPro" id="IPR009000">
    <property type="entry name" value="Transl_B-barrel_sf"/>
</dbReference>
<dbReference type="PANTHER" id="PTHR43462:SF1">
    <property type="entry name" value="ALANYL-TRNA EDITING PROTEIN AARSD1"/>
    <property type="match status" value="1"/>
</dbReference>
<keyword evidence="7" id="KW-0030">Aminoacyl-tRNA synthetase</keyword>
<dbReference type="GO" id="GO:0002161">
    <property type="term" value="F:aminoacyl-tRNA deacylase activity"/>
    <property type="evidence" value="ECO:0007669"/>
    <property type="project" value="UniProtKB-ARBA"/>
</dbReference>
<dbReference type="GO" id="GO:0046872">
    <property type="term" value="F:metal ion binding"/>
    <property type="evidence" value="ECO:0007669"/>
    <property type="project" value="UniProtKB-KW"/>
</dbReference>
<dbReference type="Proteomes" id="UP000277811">
    <property type="component" value="Unassembled WGS sequence"/>
</dbReference>
<dbReference type="AlphaFoldDB" id="A0A498R634"/>
<evidence type="ECO:0000256" key="4">
    <source>
        <dbReference type="ARBA" id="ARBA00022833"/>
    </source>
</evidence>
<evidence type="ECO:0000313" key="7">
    <source>
        <dbReference type="EMBL" id="VBB06307.1"/>
    </source>
</evidence>
<feature type="domain" description="Alanyl-transfer RNA synthetases family profile" evidence="6">
    <location>
        <begin position="1"/>
        <end position="238"/>
    </location>
</feature>
<keyword evidence="5" id="KW-0175">Coiled coil</keyword>
<keyword evidence="3" id="KW-0479">Metal-binding</keyword>
<sequence>MYTEKLYYQDSYVHEFSAAVIKCTPMPDGQWKVVLDRTAFYPEGGGQPCDTGFINRIPVTAVRQEQDEIVHIMPECPGQGTLKGQINWDRRFDHMQQHSGEHVLSAVFQQLYEAENIGFHLGTESTQIDLALDKITAEEIAAAEKLANEMIYANKPVRSQEITPDRLEQFPLRKQIAKEYFRIRLVDIENLDCCPCGGTHVQATGEIGLIKIRSWERKNNAIRVDFVCGQRALGDFQQKNLLVQQLSSLLSTPVNGLVQAIEKQAAKLEETMKQLAAVKEEFTRILAANLLQQSPAAAGIHLISHILTTATPSETAELAKQLASFPHTIALVGGINPEQNKCHLVFACSDEIAVNMGTHLKSVLPLIGGKGGGNARSAQGGGLQTDRVDIALSQAKQNILQELDGKDR</sequence>
<evidence type="ECO:0000256" key="1">
    <source>
        <dbReference type="ARBA" id="ARBA00001947"/>
    </source>
</evidence>
<dbReference type="PROSITE" id="PS50860">
    <property type="entry name" value="AA_TRNA_LIGASE_II_ALA"/>
    <property type="match status" value="1"/>
</dbReference>
<gene>
    <name evidence="7" type="ORF">LUCI_1537</name>
</gene>
<evidence type="ECO:0000256" key="5">
    <source>
        <dbReference type="SAM" id="Coils"/>
    </source>
</evidence>
<dbReference type="GO" id="GO:0005737">
    <property type="term" value="C:cytoplasm"/>
    <property type="evidence" value="ECO:0007669"/>
    <property type="project" value="UniProtKB-SubCell"/>
</dbReference>
<evidence type="ECO:0000256" key="2">
    <source>
        <dbReference type="ARBA" id="ARBA00004496"/>
    </source>
</evidence>
<name>A0A498R634_9FIRM</name>
<dbReference type="GO" id="GO:0004813">
    <property type="term" value="F:alanine-tRNA ligase activity"/>
    <property type="evidence" value="ECO:0007669"/>
    <property type="project" value="InterPro"/>
</dbReference>
<dbReference type="GO" id="GO:0003676">
    <property type="term" value="F:nucleic acid binding"/>
    <property type="evidence" value="ECO:0007669"/>
    <property type="project" value="InterPro"/>
</dbReference>
<evidence type="ECO:0000313" key="8">
    <source>
        <dbReference type="Proteomes" id="UP000277811"/>
    </source>
</evidence>
<keyword evidence="8" id="KW-1185">Reference proteome</keyword>
<dbReference type="OrthoDB" id="9812949at2"/>
<proteinExistence type="predicted"/>
<feature type="coiled-coil region" evidence="5">
    <location>
        <begin position="258"/>
        <end position="285"/>
    </location>
</feature>
<keyword evidence="7" id="KW-0436">Ligase</keyword>
<dbReference type="Gene3D" id="3.10.310.40">
    <property type="match status" value="1"/>
</dbReference>